<dbReference type="InterPro" id="IPR005162">
    <property type="entry name" value="Retrotrans_gag_dom"/>
</dbReference>
<comment type="caution">
    <text evidence="2">The sequence shown here is derived from an EMBL/GenBank/DDBJ whole genome shotgun (WGS) entry which is preliminary data.</text>
</comment>
<dbReference type="EMBL" id="NCKW01003432">
    <property type="protein sequence ID" value="POM76491.1"/>
    <property type="molecule type" value="Genomic_DNA"/>
</dbReference>
<dbReference type="Proteomes" id="UP000237271">
    <property type="component" value="Unassembled WGS sequence"/>
</dbReference>
<evidence type="ECO:0000313" key="3">
    <source>
        <dbReference type="Proteomes" id="UP000237271"/>
    </source>
</evidence>
<protein>
    <submittedName>
        <fullName evidence="2">Gag protein</fullName>
    </submittedName>
</protein>
<reference evidence="2 3" key="1">
    <citation type="journal article" date="2017" name="Genome Biol. Evol.">
        <title>Phytophthora megakarya and P. palmivora, closely related causal agents of cacao black pod rot, underwent increases in genome sizes and gene numbers by different mechanisms.</title>
        <authorList>
            <person name="Ali S.S."/>
            <person name="Shao J."/>
            <person name="Lary D.J."/>
            <person name="Kronmiller B."/>
            <person name="Shen D."/>
            <person name="Strem M.D."/>
            <person name="Amoako-Attah I."/>
            <person name="Akrofi A.Y."/>
            <person name="Begoude B.A."/>
            <person name="Ten Hoopen G.M."/>
            <person name="Coulibaly K."/>
            <person name="Kebe B.I."/>
            <person name="Melnick R.L."/>
            <person name="Guiltinan M.J."/>
            <person name="Tyler B.M."/>
            <person name="Meinhardt L.W."/>
            <person name="Bailey B.A."/>
        </authorList>
    </citation>
    <scope>NUCLEOTIDE SEQUENCE [LARGE SCALE GENOMIC DNA]</scope>
    <source>
        <strain evidence="3">sbr112.9</strain>
    </source>
</reference>
<keyword evidence="3" id="KW-1185">Reference proteome</keyword>
<gene>
    <name evidence="2" type="ORF">PHPALM_6262</name>
</gene>
<organism evidence="2 3">
    <name type="scientific">Phytophthora palmivora</name>
    <dbReference type="NCBI Taxonomy" id="4796"/>
    <lineage>
        <taxon>Eukaryota</taxon>
        <taxon>Sar</taxon>
        <taxon>Stramenopiles</taxon>
        <taxon>Oomycota</taxon>
        <taxon>Peronosporomycetes</taxon>
        <taxon>Peronosporales</taxon>
        <taxon>Peronosporaceae</taxon>
        <taxon>Phytophthora</taxon>
    </lineage>
</organism>
<sequence>MDRGEIPHLINAQFESVRKMAGIFGGDVLQSLTAATLAEQRFTTRSTRMSEGSLLTYRCYRPPVAELKPAQCKPLRLNVNPYQGKEGENLHFWFREVELAMDAALISTERLRVAFALSNLGGRAKTWAYIREATTLGCFTIWAQLCQQFRAAFLPANYEYHQRSRFLACKQGKRELYEYTQEMRVLAASLVENPLPERIKVTVFMDGLKVGPSRTQLFRVNANTMDEAIQISLQEEGRPTGEDLSLRGRSEVGAHHEGLAPESLGALETRKSSGGLLVVPASVRGYGDPFRILIDSGESTIFTRRQTVARNGDKYACKLCVKAKAGARSW</sequence>
<evidence type="ECO:0000313" key="2">
    <source>
        <dbReference type="EMBL" id="POM76491.1"/>
    </source>
</evidence>
<name>A0A2P4YFB6_9STRA</name>
<dbReference type="OrthoDB" id="8034694at2759"/>
<accession>A0A2P4YFB6</accession>
<dbReference type="Pfam" id="PF03732">
    <property type="entry name" value="Retrotrans_gag"/>
    <property type="match status" value="1"/>
</dbReference>
<proteinExistence type="predicted"/>
<dbReference type="AlphaFoldDB" id="A0A2P4YFB6"/>
<feature type="domain" description="Retrotransposon gag" evidence="1">
    <location>
        <begin position="115"/>
        <end position="209"/>
    </location>
</feature>
<evidence type="ECO:0000259" key="1">
    <source>
        <dbReference type="Pfam" id="PF03732"/>
    </source>
</evidence>